<gene>
    <name evidence="1" type="ORF">METZ01_LOCUS303089</name>
</gene>
<proteinExistence type="predicted"/>
<sequence length="47" mass="5173">MKKVLILIACLNLIVVIGTQKSAIADSHQIHNQWHQWRGPDATGVAP</sequence>
<protein>
    <submittedName>
        <fullName evidence="1">Uncharacterized protein</fullName>
    </submittedName>
</protein>
<organism evidence="1">
    <name type="scientific">marine metagenome</name>
    <dbReference type="NCBI Taxonomy" id="408172"/>
    <lineage>
        <taxon>unclassified sequences</taxon>
        <taxon>metagenomes</taxon>
        <taxon>ecological metagenomes</taxon>
    </lineage>
</organism>
<accession>A0A382MQ33</accession>
<dbReference type="AlphaFoldDB" id="A0A382MQ33"/>
<dbReference type="EMBL" id="UINC01094739">
    <property type="protein sequence ID" value="SVC50235.1"/>
    <property type="molecule type" value="Genomic_DNA"/>
</dbReference>
<evidence type="ECO:0000313" key="1">
    <source>
        <dbReference type="EMBL" id="SVC50235.1"/>
    </source>
</evidence>
<name>A0A382MQ33_9ZZZZ</name>
<feature type="non-terminal residue" evidence="1">
    <location>
        <position position="47"/>
    </location>
</feature>
<reference evidence="1" key="1">
    <citation type="submission" date="2018-05" db="EMBL/GenBank/DDBJ databases">
        <authorList>
            <person name="Lanie J.A."/>
            <person name="Ng W.-L."/>
            <person name="Kazmierczak K.M."/>
            <person name="Andrzejewski T.M."/>
            <person name="Davidsen T.M."/>
            <person name="Wayne K.J."/>
            <person name="Tettelin H."/>
            <person name="Glass J.I."/>
            <person name="Rusch D."/>
            <person name="Podicherti R."/>
            <person name="Tsui H.-C.T."/>
            <person name="Winkler M.E."/>
        </authorList>
    </citation>
    <scope>NUCLEOTIDE SEQUENCE</scope>
</reference>